<proteinExistence type="predicted"/>
<reference evidence="2 3" key="1">
    <citation type="submission" date="2020-08" db="EMBL/GenBank/DDBJ databases">
        <title>Sequencing the genomes of 1000 actinobacteria strains.</title>
        <authorList>
            <person name="Klenk H.-P."/>
        </authorList>
    </citation>
    <scope>NUCLEOTIDE SEQUENCE [LARGE SCALE GENOMIC DNA]</scope>
    <source>
        <strain evidence="2 3">DSM 45886</strain>
    </source>
</reference>
<protein>
    <submittedName>
        <fullName evidence="2">Uncharacterized protein</fullName>
    </submittedName>
</protein>
<gene>
    <name evidence="2" type="ORF">FHR38_006321</name>
</gene>
<evidence type="ECO:0000256" key="1">
    <source>
        <dbReference type="SAM" id="MobiDB-lite"/>
    </source>
</evidence>
<comment type="caution">
    <text evidence="2">The sequence shown here is derived from an EMBL/GenBank/DDBJ whole genome shotgun (WGS) entry which is preliminary data.</text>
</comment>
<accession>A0A7W7SXA3</accession>
<keyword evidence="3" id="KW-1185">Reference proteome</keyword>
<dbReference type="Proteomes" id="UP000578819">
    <property type="component" value="Unassembled WGS sequence"/>
</dbReference>
<dbReference type="AlphaFoldDB" id="A0A7W7SXA3"/>
<feature type="region of interest" description="Disordered" evidence="1">
    <location>
        <begin position="1"/>
        <end position="26"/>
    </location>
</feature>
<name>A0A7W7SXA3_9ACTN</name>
<organism evidence="2 3">
    <name type="scientific">Micromonospora polyrhachis</name>
    <dbReference type="NCBI Taxonomy" id="1282883"/>
    <lineage>
        <taxon>Bacteria</taxon>
        <taxon>Bacillati</taxon>
        <taxon>Actinomycetota</taxon>
        <taxon>Actinomycetes</taxon>
        <taxon>Micromonosporales</taxon>
        <taxon>Micromonosporaceae</taxon>
        <taxon>Micromonospora</taxon>
    </lineage>
</organism>
<evidence type="ECO:0000313" key="3">
    <source>
        <dbReference type="Proteomes" id="UP000578819"/>
    </source>
</evidence>
<evidence type="ECO:0000313" key="2">
    <source>
        <dbReference type="EMBL" id="MBB4962588.1"/>
    </source>
</evidence>
<dbReference type="RefSeq" id="WP_281384968.1">
    <property type="nucleotide sequence ID" value="NZ_JACHJW010000001.1"/>
</dbReference>
<sequence length="41" mass="4351">MLAQQRQVAMPDLAHRPKPVISPPERVGELVTVDSTGPASA</sequence>
<dbReference type="EMBL" id="JACHJW010000001">
    <property type="protein sequence ID" value="MBB4962588.1"/>
    <property type="molecule type" value="Genomic_DNA"/>
</dbReference>